<dbReference type="EMBL" id="MU274929">
    <property type="protein sequence ID" value="KAI0085649.1"/>
    <property type="molecule type" value="Genomic_DNA"/>
</dbReference>
<comment type="caution">
    <text evidence="1">The sequence shown here is derived from an EMBL/GenBank/DDBJ whole genome shotgun (WGS) entry which is preliminary data.</text>
</comment>
<dbReference type="Proteomes" id="UP001055072">
    <property type="component" value="Unassembled WGS sequence"/>
</dbReference>
<accession>A0ACB8TUU3</accession>
<reference evidence="1" key="1">
    <citation type="journal article" date="2021" name="Environ. Microbiol.">
        <title>Gene family expansions and transcriptome signatures uncover fungal adaptations to wood decay.</title>
        <authorList>
            <person name="Hage H."/>
            <person name="Miyauchi S."/>
            <person name="Viragh M."/>
            <person name="Drula E."/>
            <person name="Min B."/>
            <person name="Chaduli D."/>
            <person name="Navarro D."/>
            <person name="Favel A."/>
            <person name="Norest M."/>
            <person name="Lesage-Meessen L."/>
            <person name="Balint B."/>
            <person name="Merenyi Z."/>
            <person name="de Eugenio L."/>
            <person name="Morin E."/>
            <person name="Martinez A.T."/>
            <person name="Baldrian P."/>
            <person name="Stursova M."/>
            <person name="Martinez M.J."/>
            <person name="Novotny C."/>
            <person name="Magnuson J.K."/>
            <person name="Spatafora J.W."/>
            <person name="Maurice S."/>
            <person name="Pangilinan J."/>
            <person name="Andreopoulos W."/>
            <person name="LaButti K."/>
            <person name="Hundley H."/>
            <person name="Na H."/>
            <person name="Kuo A."/>
            <person name="Barry K."/>
            <person name="Lipzen A."/>
            <person name="Henrissat B."/>
            <person name="Riley R."/>
            <person name="Ahrendt S."/>
            <person name="Nagy L.G."/>
            <person name="Grigoriev I.V."/>
            <person name="Martin F."/>
            <person name="Rosso M.N."/>
        </authorList>
    </citation>
    <scope>NUCLEOTIDE SEQUENCE</scope>
    <source>
        <strain evidence="1">CBS 384.51</strain>
    </source>
</reference>
<proteinExistence type="predicted"/>
<evidence type="ECO:0000313" key="2">
    <source>
        <dbReference type="Proteomes" id="UP001055072"/>
    </source>
</evidence>
<gene>
    <name evidence="1" type="ORF">BDY19DRAFT_964943</name>
</gene>
<evidence type="ECO:0000313" key="1">
    <source>
        <dbReference type="EMBL" id="KAI0085649.1"/>
    </source>
</evidence>
<protein>
    <submittedName>
        <fullName evidence="1">Uncharacterized protein</fullName>
    </submittedName>
</protein>
<keyword evidence="2" id="KW-1185">Reference proteome</keyword>
<name>A0ACB8TUU3_9APHY</name>
<sequence length="116" mass="12359">MPPASSTPSLLLSLSLSLSLVVHSSSCAGQAMGTAKWSPEHDPRIIEFDSYVDSLLCTCNSDSCIHRAECVPGEAVEIIDRQQLCRPGNNSSLNDSLAQLLPGRVWPVKGTDCTSS</sequence>
<organism evidence="1 2">
    <name type="scientific">Irpex rosettiformis</name>
    <dbReference type="NCBI Taxonomy" id="378272"/>
    <lineage>
        <taxon>Eukaryota</taxon>
        <taxon>Fungi</taxon>
        <taxon>Dikarya</taxon>
        <taxon>Basidiomycota</taxon>
        <taxon>Agaricomycotina</taxon>
        <taxon>Agaricomycetes</taxon>
        <taxon>Polyporales</taxon>
        <taxon>Irpicaceae</taxon>
        <taxon>Irpex</taxon>
    </lineage>
</organism>